<dbReference type="PANTHER" id="PTHR30244">
    <property type="entry name" value="TRANSAMINASE"/>
    <property type="match status" value="1"/>
</dbReference>
<name>A0A653A624_9BACT</name>
<proteinExistence type="inferred from homology"/>
<evidence type="ECO:0000256" key="2">
    <source>
        <dbReference type="ARBA" id="ARBA00037999"/>
    </source>
</evidence>
<dbReference type="PANTHER" id="PTHR30244:SF36">
    <property type="entry name" value="3-OXO-GLUCOSE-6-PHOSPHATE:GLUTAMATE AMINOTRANSFERASE"/>
    <property type="match status" value="1"/>
</dbReference>
<dbReference type="InterPro" id="IPR015422">
    <property type="entry name" value="PyrdxlP-dep_Trfase_small"/>
</dbReference>
<evidence type="ECO:0000256" key="5">
    <source>
        <dbReference type="RuleBase" id="RU004508"/>
    </source>
</evidence>
<evidence type="ECO:0000256" key="3">
    <source>
        <dbReference type="PIRSR" id="PIRSR000390-1"/>
    </source>
</evidence>
<feature type="active site" description="Proton acceptor" evidence="3">
    <location>
        <position position="215"/>
    </location>
</feature>
<dbReference type="SUPFAM" id="SSF53383">
    <property type="entry name" value="PLP-dependent transferases"/>
    <property type="match status" value="1"/>
</dbReference>
<dbReference type="Gene3D" id="3.90.1150.10">
    <property type="entry name" value="Aspartate Aminotransferase, domain 1"/>
    <property type="match status" value="1"/>
</dbReference>
<evidence type="ECO:0000313" key="6">
    <source>
        <dbReference type="EMBL" id="VBB43481.1"/>
    </source>
</evidence>
<dbReference type="GO" id="GO:0000271">
    <property type="term" value="P:polysaccharide biosynthetic process"/>
    <property type="evidence" value="ECO:0007669"/>
    <property type="project" value="TreeGrafter"/>
</dbReference>
<dbReference type="Pfam" id="PF01041">
    <property type="entry name" value="DegT_DnrJ_EryC1"/>
    <property type="match status" value="1"/>
</dbReference>
<dbReference type="InterPro" id="IPR000653">
    <property type="entry name" value="DegT/StrS_aminotransferase"/>
</dbReference>
<dbReference type="PIRSF" id="PIRSF000390">
    <property type="entry name" value="PLP_StrS"/>
    <property type="match status" value="1"/>
</dbReference>
<dbReference type="Gene3D" id="3.40.640.10">
    <property type="entry name" value="Type I PLP-dependent aspartate aminotransferase-like (Major domain)"/>
    <property type="match status" value="1"/>
</dbReference>
<dbReference type="GO" id="GO:0008483">
    <property type="term" value="F:transaminase activity"/>
    <property type="evidence" value="ECO:0007669"/>
    <property type="project" value="TreeGrafter"/>
</dbReference>
<evidence type="ECO:0000256" key="1">
    <source>
        <dbReference type="ARBA" id="ARBA00022898"/>
    </source>
</evidence>
<gene>
    <name evidence="6" type="primary">degT</name>
    <name evidence="6" type="ORF">TRIP_D160011</name>
</gene>
<dbReference type="InterPro" id="IPR015421">
    <property type="entry name" value="PyrdxlP-dep_Trfase_major"/>
</dbReference>
<accession>A0A653A624</accession>
<protein>
    <submittedName>
        <fullName evidence="6">Pleiotropic regulatory protein</fullName>
    </submittedName>
</protein>
<dbReference type="EMBL" id="UPXZ01000008">
    <property type="protein sequence ID" value="VBB43481.1"/>
    <property type="molecule type" value="Genomic_DNA"/>
</dbReference>
<dbReference type="GO" id="GO:0030170">
    <property type="term" value="F:pyridoxal phosphate binding"/>
    <property type="evidence" value="ECO:0007669"/>
    <property type="project" value="UniProtKB-ARBA"/>
</dbReference>
<comment type="similarity">
    <text evidence="2 5">Belongs to the DegT/DnrJ/EryC1 family.</text>
</comment>
<sequence>MRLNFYWKKNNLYLKSPNTKITTMKPIQMVDLKSQYEKIKTEINAGIQEVIDSAAFIKGGKVNVFQKNLEKYLGVKHVIPVGNGTDALQIALMALDLKPGDEVITPTFTFIATAEVVALLGLTPVVVDVEPDTFNISIKSLRKAITPKTKAIVPVHLFGQNADMEEILEIAKEHHLAVIEDACQSIGSVYTFSDGKKVHSGCMGDIGCTSFFPSKNLGCYGDGGAIFTNNDELAAKMRAVANHGMVVRYYHDFVGVNSRLDSMQAAVLDVKLKYLDDYIAARQRAAAFYDNAFADTAKITIPVRTKQSTHVFHQYTVKLNGVGRETLQKQLAEKGIPAMIYYPVPLHLQKAYTDARYKEGDFPNAEMLCNCVLSLPMHTELDEEQLKYITENILELVK</sequence>
<organism evidence="6">
    <name type="scientific">uncultured Paludibacter sp</name>
    <dbReference type="NCBI Taxonomy" id="497635"/>
    <lineage>
        <taxon>Bacteria</taxon>
        <taxon>Pseudomonadati</taxon>
        <taxon>Bacteroidota</taxon>
        <taxon>Bacteroidia</taxon>
        <taxon>Bacteroidales</taxon>
        <taxon>Paludibacteraceae</taxon>
        <taxon>Paludibacter</taxon>
        <taxon>environmental samples</taxon>
    </lineage>
</organism>
<dbReference type="CDD" id="cd00616">
    <property type="entry name" value="AHBA_syn"/>
    <property type="match status" value="1"/>
</dbReference>
<feature type="modified residue" description="N6-(pyridoxal phosphate)lysine" evidence="4">
    <location>
        <position position="215"/>
    </location>
</feature>
<evidence type="ECO:0000256" key="4">
    <source>
        <dbReference type="PIRSR" id="PIRSR000390-2"/>
    </source>
</evidence>
<reference evidence="6" key="1">
    <citation type="submission" date="2018-07" db="EMBL/GenBank/DDBJ databases">
        <authorList>
            <consortium name="Genoscope - CEA"/>
            <person name="William W."/>
        </authorList>
    </citation>
    <scope>NUCLEOTIDE SEQUENCE</scope>
    <source>
        <strain evidence="6">IK1</strain>
    </source>
</reference>
<keyword evidence="1 4" id="KW-0663">Pyridoxal phosphate</keyword>
<dbReference type="FunFam" id="3.40.640.10:FF:000089">
    <property type="entry name" value="Aminotransferase, DegT/DnrJ/EryC1/StrS family"/>
    <property type="match status" value="1"/>
</dbReference>
<dbReference type="AlphaFoldDB" id="A0A653A624"/>
<dbReference type="InterPro" id="IPR015424">
    <property type="entry name" value="PyrdxlP-dep_Trfase"/>
</dbReference>